<dbReference type="STRING" id="56484.A0A1Y2FQQ1"/>
<dbReference type="SMART" id="SM00176">
    <property type="entry name" value="RAN"/>
    <property type="match status" value="1"/>
</dbReference>
<accession>A0A1Y2FQQ1</accession>
<dbReference type="Pfam" id="PF00071">
    <property type="entry name" value="Ras"/>
    <property type="match status" value="1"/>
</dbReference>
<keyword evidence="6" id="KW-1185">Reference proteome</keyword>
<dbReference type="AlphaFoldDB" id="A0A1Y2FQQ1"/>
<dbReference type="PROSITE" id="PS51419">
    <property type="entry name" value="RAB"/>
    <property type="match status" value="1"/>
</dbReference>
<protein>
    <submittedName>
        <fullName evidence="5">Ras-related protein rab-like protein-10</fullName>
    </submittedName>
</protein>
<evidence type="ECO:0000313" key="6">
    <source>
        <dbReference type="Proteomes" id="UP000193685"/>
    </source>
</evidence>
<comment type="caution">
    <text evidence="5">The sequence shown here is derived from an EMBL/GenBank/DDBJ whole genome shotgun (WGS) entry which is preliminary data.</text>
</comment>
<evidence type="ECO:0000256" key="4">
    <source>
        <dbReference type="SAM" id="MobiDB-lite"/>
    </source>
</evidence>
<dbReference type="RefSeq" id="XP_040727490.1">
    <property type="nucleotide sequence ID" value="XM_040872115.1"/>
</dbReference>
<dbReference type="InterPro" id="IPR050227">
    <property type="entry name" value="Rab"/>
</dbReference>
<dbReference type="OMA" id="RVHKMDV"/>
<dbReference type="GeneID" id="63788714"/>
<dbReference type="Proteomes" id="UP000193685">
    <property type="component" value="Unassembled WGS sequence"/>
</dbReference>
<dbReference type="CDD" id="cd00154">
    <property type="entry name" value="Rab"/>
    <property type="match status" value="1"/>
</dbReference>
<keyword evidence="2" id="KW-0342">GTP-binding</keyword>
<dbReference type="EMBL" id="MCFI01000003">
    <property type="protein sequence ID" value="ORY86308.1"/>
    <property type="molecule type" value="Genomic_DNA"/>
</dbReference>
<dbReference type="PROSITE" id="PS51421">
    <property type="entry name" value="RAS"/>
    <property type="match status" value="1"/>
</dbReference>
<evidence type="ECO:0000256" key="3">
    <source>
        <dbReference type="ARBA" id="ARBA00023288"/>
    </source>
</evidence>
<dbReference type="GO" id="GO:0005525">
    <property type="term" value="F:GTP binding"/>
    <property type="evidence" value="ECO:0007669"/>
    <property type="project" value="UniProtKB-KW"/>
</dbReference>
<name>A0A1Y2FQQ1_PROLT</name>
<dbReference type="SMART" id="SM00173">
    <property type="entry name" value="RAS"/>
    <property type="match status" value="1"/>
</dbReference>
<dbReference type="OrthoDB" id="9989112at2759"/>
<evidence type="ECO:0000313" key="5">
    <source>
        <dbReference type="EMBL" id="ORY86308.1"/>
    </source>
</evidence>
<dbReference type="PANTHER" id="PTHR47977">
    <property type="entry name" value="RAS-RELATED PROTEIN RAB"/>
    <property type="match status" value="1"/>
</dbReference>
<dbReference type="InterPro" id="IPR001806">
    <property type="entry name" value="Small_GTPase"/>
</dbReference>
<evidence type="ECO:0000256" key="2">
    <source>
        <dbReference type="ARBA" id="ARBA00023134"/>
    </source>
</evidence>
<dbReference type="InterPro" id="IPR005225">
    <property type="entry name" value="Small_GTP-bd"/>
</dbReference>
<proteinExistence type="predicted"/>
<dbReference type="Gene3D" id="3.40.50.300">
    <property type="entry name" value="P-loop containing nucleotide triphosphate hydrolases"/>
    <property type="match status" value="1"/>
</dbReference>
<keyword evidence="3" id="KW-0449">Lipoprotein</keyword>
<dbReference type="SMART" id="SM00175">
    <property type="entry name" value="RAB"/>
    <property type="match status" value="1"/>
</dbReference>
<sequence>MSDIETIKLLLIGNSSAGKSSLLLRFTSDTYAEEDNQATIGVDFKTKLINFRGQKVKLTIWDTAGQERFRTLTSSYYRGCQGVLIVYDVTSRASFDQLPRWMAELDSHTAEQDVVTFVVGNKTDRQGRTVTREEGEALAKKLHADGYFEASAKDNVNVRSIFVSLTEEILKRRAEKPSPATASSTVRMDAGQADDSSCAC</sequence>
<keyword evidence="1" id="KW-0547">Nucleotide-binding</keyword>
<dbReference type="InterPro" id="IPR027417">
    <property type="entry name" value="P-loop_NTPase"/>
</dbReference>
<dbReference type="SUPFAM" id="SSF52540">
    <property type="entry name" value="P-loop containing nucleoside triphosphate hydrolases"/>
    <property type="match status" value="1"/>
</dbReference>
<dbReference type="GO" id="GO:0003924">
    <property type="term" value="F:GTPase activity"/>
    <property type="evidence" value="ECO:0007669"/>
    <property type="project" value="InterPro"/>
</dbReference>
<dbReference type="FunFam" id="3.40.50.300:FF:001129">
    <property type="entry name" value="ras-related protein Rab-44 isoform X2"/>
    <property type="match status" value="1"/>
</dbReference>
<gene>
    <name evidence="5" type="ORF">BCR37DRAFT_407052</name>
</gene>
<evidence type="ECO:0000256" key="1">
    <source>
        <dbReference type="ARBA" id="ARBA00022741"/>
    </source>
</evidence>
<organism evidence="5 6">
    <name type="scientific">Protomyces lactucae-debilis</name>
    <dbReference type="NCBI Taxonomy" id="2754530"/>
    <lineage>
        <taxon>Eukaryota</taxon>
        <taxon>Fungi</taxon>
        <taxon>Dikarya</taxon>
        <taxon>Ascomycota</taxon>
        <taxon>Taphrinomycotina</taxon>
        <taxon>Taphrinomycetes</taxon>
        <taxon>Taphrinales</taxon>
        <taxon>Protomycetaceae</taxon>
        <taxon>Protomyces</taxon>
    </lineage>
</organism>
<dbReference type="PROSITE" id="PS51420">
    <property type="entry name" value="RHO"/>
    <property type="match status" value="1"/>
</dbReference>
<feature type="region of interest" description="Disordered" evidence="4">
    <location>
        <begin position="173"/>
        <end position="200"/>
    </location>
</feature>
<dbReference type="NCBIfam" id="TIGR00231">
    <property type="entry name" value="small_GTP"/>
    <property type="match status" value="1"/>
</dbReference>
<dbReference type="SMART" id="SM00174">
    <property type="entry name" value="RHO"/>
    <property type="match status" value="1"/>
</dbReference>
<reference evidence="5 6" key="1">
    <citation type="submission" date="2016-07" db="EMBL/GenBank/DDBJ databases">
        <title>Pervasive Adenine N6-methylation of Active Genes in Fungi.</title>
        <authorList>
            <consortium name="DOE Joint Genome Institute"/>
            <person name="Mondo S.J."/>
            <person name="Dannebaum R.O."/>
            <person name="Kuo R.C."/>
            <person name="Labutti K."/>
            <person name="Haridas S."/>
            <person name="Kuo A."/>
            <person name="Salamov A."/>
            <person name="Ahrendt S.R."/>
            <person name="Lipzen A."/>
            <person name="Sullivan W."/>
            <person name="Andreopoulos W.B."/>
            <person name="Clum A."/>
            <person name="Lindquist E."/>
            <person name="Daum C."/>
            <person name="Ramamoorthy G.K."/>
            <person name="Gryganskyi A."/>
            <person name="Culley D."/>
            <person name="Magnuson J.K."/>
            <person name="James T.Y."/>
            <person name="O'Malley M.A."/>
            <person name="Stajich J.E."/>
            <person name="Spatafora J.W."/>
            <person name="Visel A."/>
            <person name="Grigoriev I.V."/>
        </authorList>
    </citation>
    <scope>NUCLEOTIDE SEQUENCE [LARGE SCALE GENOMIC DNA]</scope>
    <source>
        <strain evidence="5 6">12-1054</strain>
    </source>
</reference>
<dbReference type="PRINTS" id="PR00449">
    <property type="entry name" value="RASTRNSFRMNG"/>
</dbReference>